<keyword evidence="6 11" id="KW-0808">Transferase</keyword>
<dbReference type="InterPro" id="IPR004839">
    <property type="entry name" value="Aminotransferase_I/II_large"/>
</dbReference>
<evidence type="ECO:0000256" key="6">
    <source>
        <dbReference type="ARBA" id="ARBA00022679"/>
    </source>
</evidence>
<accession>A0A2V2LIQ5</accession>
<dbReference type="GO" id="GO:0000105">
    <property type="term" value="P:L-histidine biosynthetic process"/>
    <property type="evidence" value="ECO:0007669"/>
    <property type="project" value="UniProtKB-KW"/>
</dbReference>
<keyword evidence="12" id="KW-1185">Reference proteome</keyword>
<organism evidence="11 12">
    <name type="scientific">Meridianimarinicoccus roseus</name>
    <dbReference type="NCBI Taxonomy" id="2072018"/>
    <lineage>
        <taxon>Bacteria</taxon>
        <taxon>Pseudomonadati</taxon>
        <taxon>Pseudomonadota</taxon>
        <taxon>Alphaproteobacteria</taxon>
        <taxon>Rhodobacterales</taxon>
        <taxon>Paracoccaceae</taxon>
        <taxon>Meridianimarinicoccus</taxon>
    </lineage>
</organism>
<evidence type="ECO:0000313" key="12">
    <source>
        <dbReference type="Proteomes" id="UP000245680"/>
    </source>
</evidence>
<evidence type="ECO:0000259" key="10">
    <source>
        <dbReference type="Pfam" id="PF00155"/>
    </source>
</evidence>
<dbReference type="GO" id="GO:0030170">
    <property type="term" value="F:pyridoxal phosphate binding"/>
    <property type="evidence" value="ECO:0007669"/>
    <property type="project" value="InterPro"/>
</dbReference>
<evidence type="ECO:0000256" key="1">
    <source>
        <dbReference type="ARBA" id="ARBA00005011"/>
    </source>
</evidence>
<evidence type="ECO:0000256" key="4">
    <source>
        <dbReference type="ARBA" id="ARBA00022576"/>
    </source>
</evidence>
<dbReference type="PANTHER" id="PTHR43643:SF6">
    <property type="entry name" value="HISTIDINOL-PHOSPHATE AMINOTRANSFERASE"/>
    <property type="match status" value="1"/>
</dbReference>
<gene>
    <name evidence="11" type="ORF">DKT77_04040</name>
</gene>
<keyword evidence="8" id="KW-0368">Histidine biosynthesis</keyword>
<sequence>MTRAPRYTATIAALPATVPFTGPETLERASGRAFAARLGANESVFGPSPRVIEAIAAAGPEAWMYGDPEGHDLRTALARHHTLMAENIVLGAGIDGLLGTLVRLLVAPGDPIVTSAGAYPTFAYHVAANGGALRTVPYAGDAENPDALVAAARETGAKLVYIANPDNPMGSWHSAAVMQQMISALPEDCMLALDEAYIDLAPAGAAPLFDVADPRVLRLRTFSKAHGLAGLRIGYAIGAPATIRMFDRIRDHFGVGRLAQTAALAALQDVEWLHQVKAHVTASRAELSDIARKNGLTPLPSATNFVTMDCGGDGTFARAVLAGLLARGIFARMPSVPPLDRCIRVSCGGTEENALFAAALQDTLAELRNTDVT</sequence>
<dbReference type="NCBIfam" id="NF006014">
    <property type="entry name" value="PRK08153.1"/>
    <property type="match status" value="1"/>
</dbReference>
<comment type="similarity">
    <text evidence="2">Belongs to the class-II pyridoxal-phosphate-dependent aminotransferase family. Histidinol-phosphate aminotransferase subfamily.</text>
</comment>
<dbReference type="Pfam" id="PF00155">
    <property type="entry name" value="Aminotran_1_2"/>
    <property type="match status" value="1"/>
</dbReference>
<comment type="pathway">
    <text evidence="1">Amino-acid biosynthesis; L-histidine biosynthesis; L-histidine from 5-phospho-alpha-D-ribose 1-diphosphate: step 7/9.</text>
</comment>
<dbReference type="AlphaFoldDB" id="A0A2V2LIQ5"/>
<dbReference type="Proteomes" id="UP000245680">
    <property type="component" value="Unassembled WGS sequence"/>
</dbReference>
<dbReference type="EMBL" id="QGKU01000015">
    <property type="protein sequence ID" value="PWR03891.1"/>
    <property type="molecule type" value="Genomic_DNA"/>
</dbReference>
<protein>
    <recommendedName>
        <fullName evidence="3">histidinol-phosphate transaminase</fullName>
        <ecNumber evidence="3">2.6.1.9</ecNumber>
    </recommendedName>
</protein>
<reference evidence="11 12" key="1">
    <citation type="submission" date="2018-05" db="EMBL/GenBank/DDBJ databases">
        <title>Rhodobacteraceae gen. nov., sp. nov. isolated from sea water.</title>
        <authorList>
            <person name="Ren Y."/>
        </authorList>
    </citation>
    <scope>NUCLEOTIDE SEQUENCE [LARGE SCALE GENOMIC DNA]</scope>
    <source>
        <strain evidence="11 12">TG-679</strain>
    </source>
</reference>
<dbReference type="OrthoDB" id="9809616at2"/>
<evidence type="ECO:0000313" key="11">
    <source>
        <dbReference type="EMBL" id="PWR03891.1"/>
    </source>
</evidence>
<dbReference type="CDD" id="cd00609">
    <property type="entry name" value="AAT_like"/>
    <property type="match status" value="1"/>
</dbReference>
<evidence type="ECO:0000256" key="2">
    <source>
        <dbReference type="ARBA" id="ARBA00007970"/>
    </source>
</evidence>
<dbReference type="InterPro" id="IPR015422">
    <property type="entry name" value="PyrdxlP-dep_Trfase_small"/>
</dbReference>
<evidence type="ECO:0000256" key="3">
    <source>
        <dbReference type="ARBA" id="ARBA00012748"/>
    </source>
</evidence>
<dbReference type="Gene3D" id="3.40.640.10">
    <property type="entry name" value="Type I PLP-dependent aspartate aminotransferase-like (Major domain)"/>
    <property type="match status" value="1"/>
</dbReference>
<dbReference type="SUPFAM" id="SSF53383">
    <property type="entry name" value="PLP-dependent transferases"/>
    <property type="match status" value="1"/>
</dbReference>
<proteinExistence type="inferred from homology"/>
<evidence type="ECO:0000256" key="7">
    <source>
        <dbReference type="ARBA" id="ARBA00022898"/>
    </source>
</evidence>
<dbReference type="GO" id="GO:0004400">
    <property type="term" value="F:histidinol-phosphate transaminase activity"/>
    <property type="evidence" value="ECO:0007669"/>
    <property type="project" value="UniProtKB-EC"/>
</dbReference>
<dbReference type="RefSeq" id="WP_109810451.1">
    <property type="nucleotide sequence ID" value="NZ_QGKU01000015.1"/>
</dbReference>
<dbReference type="InterPro" id="IPR015424">
    <property type="entry name" value="PyrdxlP-dep_Trfase"/>
</dbReference>
<dbReference type="InterPro" id="IPR050106">
    <property type="entry name" value="HistidinolP_aminotransfase"/>
</dbReference>
<evidence type="ECO:0000256" key="5">
    <source>
        <dbReference type="ARBA" id="ARBA00022605"/>
    </source>
</evidence>
<dbReference type="Gene3D" id="3.90.1150.10">
    <property type="entry name" value="Aspartate Aminotransferase, domain 1"/>
    <property type="match status" value="1"/>
</dbReference>
<comment type="caution">
    <text evidence="11">The sequence shown here is derived from an EMBL/GenBank/DDBJ whole genome shotgun (WGS) entry which is preliminary data.</text>
</comment>
<evidence type="ECO:0000256" key="9">
    <source>
        <dbReference type="ARBA" id="ARBA00047481"/>
    </source>
</evidence>
<keyword evidence="7" id="KW-0663">Pyridoxal phosphate</keyword>
<dbReference type="PANTHER" id="PTHR43643">
    <property type="entry name" value="HISTIDINOL-PHOSPHATE AMINOTRANSFERASE 2"/>
    <property type="match status" value="1"/>
</dbReference>
<name>A0A2V2LIQ5_9RHOB</name>
<dbReference type="InterPro" id="IPR015421">
    <property type="entry name" value="PyrdxlP-dep_Trfase_major"/>
</dbReference>
<keyword evidence="5" id="KW-0028">Amino-acid biosynthesis</keyword>
<comment type="catalytic activity">
    <reaction evidence="9">
        <text>L-histidinol phosphate + 2-oxoglutarate = 3-(imidazol-4-yl)-2-oxopropyl phosphate + L-glutamate</text>
        <dbReference type="Rhea" id="RHEA:23744"/>
        <dbReference type="ChEBI" id="CHEBI:16810"/>
        <dbReference type="ChEBI" id="CHEBI:29985"/>
        <dbReference type="ChEBI" id="CHEBI:57766"/>
        <dbReference type="ChEBI" id="CHEBI:57980"/>
        <dbReference type="EC" id="2.6.1.9"/>
    </reaction>
</comment>
<evidence type="ECO:0000256" key="8">
    <source>
        <dbReference type="ARBA" id="ARBA00023102"/>
    </source>
</evidence>
<keyword evidence="4 11" id="KW-0032">Aminotransferase</keyword>
<feature type="domain" description="Aminotransferase class I/classII large" evidence="10">
    <location>
        <begin position="38"/>
        <end position="353"/>
    </location>
</feature>
<dbReference type="EC" id="2.6.1.9" evidence="3"/>